<feature type="domain" description="Helicase ATP-binding" evidence="1">
    <location>
        <begin position="20"/>
        <end position="287"/>
    </location>
</feature>
<dbReference type="SMART" id="SM00487">
    <property type="entry name" value="DEXDc"/>
    <property type="match status" value="1"/>
</dbReference>
<keyword evidence="2" id="KW-0540">Nuclease</keyword>
<sequence length="893" mass="101075">MFELKSYQQGALDTLTSFFQRCRMDGDIDTAFQQTLQDNNFVETPYRTYSFDDTPYVCIRIPTGGGKTVLGAYAVSTAATHYLSQDFPIVLWLVPTTTIQQQTVSALKSNPDYTDHLNRAFANQVSVYDIADVNQIRAQDIGNKTIIVVSTIANLRVAKTSDRKVYQYHEDFEPHFAKLSRQHPFYDKLETVSEDDVSENGLTVNDIGKIKYSFANLLALYNPLVIVDEAHNARTSLTFDTLKRVHPAAIIEFTATPNTSTTNGSNILYHVSAAQLKAEEMIKLPIILTEHINGWEEAVRDAVLTRDRLALKAQKDIDYIRPIVLLQAENKNGKVTVEVLKKCLIEDHNITEDKIAVVTGAQRELDGIDLFDPNCPIEYIITIEALKEGWDCSFAYVFCSVKQVSSSKDAEQLLGRVLRMPYAKRRVIEDLNRAYAHLATTSLAQAAKELTDKLISMGFEEMEVATFLRQQDANQGDLFGQVDKDDAVNSKPKFMPPSLMVEVEDTIDTTELSEEERSSIKISEVNGRQVVTVTGKVSEPLKKAITKVAVEDKKEIETSVDRHNLSVHAALSPAENGVKFAPLPRLCVMVQGELELVEKEVFLDVSGWNLLDYPAKLDYQPHEETTSFLVDVEGKKVKYNLAHESQTLNLNLAHTEVTQDELIGWLDHECRQSDVTQREMTSFLTKIVNQLLQIPALTLTTLIRSKYPLARSIQELVSAYRQQAMTKGYQQTLFASDADVLTTYDFSYEFKADNYPARPPYYSGRYDFDKHYYPQIEDMKPSGEEFDCAQIIESLTQVKHWVRNLVRRGEASFSLPLAHNNFYPDFIVELQDGRILVVEYKGKPYETNDDSAEKRMVGELWASHSQGQCLFLMAVKKDDKGQDVRQQILNIIG</sequence>
<dbReference type="PANTHER" id="PTHR47396:SF1">
    <property type="entry name" value="ATP-DEPENDENT HELICASE IRC3-RELATED"/>
    <property type="match status" value="1"/>
</dbReference>
<dbReference type="AlphaFoldDB" id="A0A5C7A6W8"/>
<evidence type="ECO:0000313" key="2">
    <source>
        <dbReference type="EMBL" id="TXD97546.1"/>
    </source>
</evidence>
<dbReference type="InterPro" id="IPR050742">
    <property type="entry name" value="Helicase_Restrict-Modif_Enz"/>
</dbReference>
<dbReference type="SUPFAM" id="SSF52540">
    <property type="entry name" value="P-loop containing nucleoside triphosphate hydrolases"/>
    <property type="match status" value="2"/>
</dbReference>
<protein>
    <submittedName>
        <fullName evidence="2">Restriction endonuclease subunit R</fullName>
    </submittedName>
</protein>
<dbReference type="InterPro" id="IPR006935">
    <property type="entry name" value="Helicase/UvrB_N"/>
</dbReference>
<accession>A0A5C7A6W8</accession>
<dbReference type="GO" id="GO:0004519">
    <property type="term" value="F:endonuclease activity"/>
    <property type="evidence" value="ECO:0007669"/>
    <property type="project" value="UniProtKB-KW"/>
</dbReference>
<dbReference type="InterPro" id="IPR014001">
    <property type="entry name" value="Helicase_ATP-bd"/>
</dbReference>
<evidence type="ECO:0000313" key="3">
    <source>
        <dbReference type="Proteomes" id="UP000321903"/>
    </source>
</evidence>
<dbReference type="GO" id="GO:0016787">
    <property type="term" value="F:hydrolase activity"/>
    <property type="evidence" value="ECO:0007669"/>
    <property type="project" value="InterPro"/>
</dbReference>
<dbReference type="InterPro" id="IPR027417">
    <property type="entry name" value="P-loop_NTPase"/>
</dbReference>
<name>A0A5C7A6W8_9GAMM</name>
<dbReference type="EMBL" id="VORZ01000001">
    <property type="protein sequence ID" value="TXD97546.1"/>
    <property type="molecule type" value="Genomic_DNA"/>
</dbReference>
<gene>
    <name evidence="2" type="ORF">ES754_00740</name>
</gene>
<evidence type="ECO:0000259" key="1">
    <source>
        <dbReference type="SMART" id="SM00487"/>
    </source>
</evidence>
<dbReference type="Pfam" id="PF04851">
    <property type="entry name" value="ResIII"/>
    <property type="match status" value="1"/>
</dbReference>
<dbReference type="Gene3D" id="3.40.50.300">
    <property type="entry name" value="P-loop containing nucleotide triphosphate hydrolases"/>
    <property type="match status" value="2"/>
</dbReference>
<dbReference type="GO" id="GO:0003677">
    <property type="term" value="F:DNA binding"/>
    <property type="evidence" value="ECO:0007669"/>
    <property type="project" value="InterPro"/>
</dbReference>
<dbReference type="PANTHER" id="PTHR47396">
    <property type="entry name" value="TYPE I RESTRICTION ENZYME ECOKI R PROTEIN"/>
    <property type="match status" value="1"/>
</dbReference>
<keyword evidence="3" id="KW-1185">Reference proteome</keyword>
<dbReference type="GO" id="GO:0005524">
    <property type="term" value="F:ATP binding"/>
    <property type="evidence" value="ECO:0007669"/>
    <property type="project" value="InterPro"/>
</dbReference>
<keyword evidence="2" id="KW-0378">Hydrolase</keyword>
<dbReference type="OrthoDB" id="9804145at2"/>
<dbReference type="RefSeq" id="WP_147221148.1">
    <property type="nucleotide sequence ID" value="NZ_CAJGYY010000001.1"/>
</dbReference>
<reference evidence="2 3" key="1">
    <citation type="submission" date="2019-08" db="EMBL/GenBank/DDBJ databases">
        <title>Genome sequence of Psychrobacter frigidicola ACAM304 (type strain).</title>
        <authorList>
            <person name="Bowman J.P."/>
        </authorList>
    </citation>
    <scope>NUCLEOTIDE SEQUENCE [LARGE SCALE GENOMIC DNA]</scope>
    <source>
        <strain evidence="2 3">ACAM 304</strain>
    </source>
</reference>
<comment type="caution">
    <text evidence="2">The sequence shown here is derived from an EMBL/GenBank/DDBJ whole genome shotgun (WGS) entry which is preliminary data.</text>
</comment>
<organism evidence="2 3">
    <name type="scientific">Psychrobacter frigidicola</name>
    <dbReference type="NCBI Taxonomy" id="45611"/>
    <lineage>
        <taxon>Bacteria</taxon>
        <taxon>Pseudomonadati</taxon>
        <taxon>Pseudomonadota</taxon>
        <taxon>Gammaproteobacteria</taxon>
        <taxon>Moraxellales</taxon>
        <taxon>Moraxellaceae</taxon>
        <taxon>Psychrobacter</taxon>
    </lineage>
</organism>
<keyword evidence="2" id="KW-0255">Endonuclease</keyword>
<dbReference type="Proteomes" id="UP000321903">
    <property type="component" value="Unassembled WGS sequence"/>
</dbReference>
<proteinExistence type="predicted"/>
<dbReference type="GO" id="GO:0005829">
    <property type="term" value="C:cytosol"/>
    <property type="evidence" value="ECO:0007669"/>
    <property type="project" value="TreeGrafter"/>
</dbReference>